<comment type="caution">
    <text evidence="1">The sequence shown here is derived from an EMBL/GenBank/DDBJ whole genome shotgun (WGS) entry which is preliminary data.</text>
</comment>
<gene>
    <name evidence="1" type="ORF">FEZ41_00495</name>
</gene>
<dbReference type="OrthoDB" id="2318668at2"/>
<dbReference type="EMBL" id="VBSX01000001">
    <property type="protein sequence ID" value="TLQ21257.1"/>
    <property type="molecule type" value="Genomic_DNA"/>
</dbReference>
<sequence length="91" mass="10461">MDNLELLSQLNSAFEDYNQVATKQHQDTYRVHLRNGAVIVSADRSQKVWEIPGDLLTLMNRIKNNAQINECTIGTLADLENIERELRTAKY</sequence>
<protein>
    <submittedName>
        <fullName evidence="1">Uncharacterized protein</fullName>
    </submittedName>
</protein>
<evidence type="ECO:0000313" key="2">
    <source>
        <dbReference type="Proteomes" id="UP000305100"/>
    </source>
</evidence>
<name>A0A5R9D168_9LACO</name>
<dbReference type="Proteomes" id="UP000305100">
    <property type="component" value="Unassembled WGS sequence"/>
</dbReference>
<organism evidence="1 2">
    <name type="scientific">Lentilactobacillus parafarraginis</name>
    <dbReference type="NCBI Taxonomy" id="390842"/>
    <lineage>
        <taxon>Bacteria</taxon>
        <taxon>Bacillati</taxon>
        <taxon>Bacillota</taxon>
        <taxon>Bacilli</taxon>
        <taxon>Lactobacillales</taxon>
        <taxon>Lactobacillaceae</taxon>
        <taxon>Lentilactobacillus</taxon>
    </lineage>
</organism>
<dbReference type="RefSeq" id="WP_054734482.1">
    <property type="nucleotide sequence ID" value="NZ_VBSX01000001.1"/>
</dbReference>
<accession>A0A5R9D168</accession>
<dbReference type="AlphaFoldDB" id="A0A5R9D168"/>
<evidence type="ECO:0000313" key="1">
    <source>
        <dbReference type="EMBL" id="TLQ21257.1"/>
    </source>
</evidence>
<reference evidence="1 2" key="1">
    <citation type="submission" date="2019-05" db="EMBL/GenBank/DDBJ databases">
        <title>The metagenome of a microbial culture collection derived from dairy environment covers the genomic content of the human microbiome.</title>
        <authorList>
            <person name="Roder T."/>
            <person name="Wuthrich D."/>
            <person name="Sattari Z."/>
            <person name="Von Ah U."/>
            <person name="Bar C."/>
            <person name="Ronchi F."/>
            <person name="Macpherson A.J."/>
            <person name="Ganal-Vonarburg S.C."/>
            <person name="Bruggmann R."/>
            <person name="Vergeres G."/>
        </authorList>
    </citation>
    <scope>NUCLEOTIDE SEQUENCE [LARGE SCALE GENOMIC DNA]</scope>
    <source>
        <strain evidence="1 2">FAM 1079</strain>
    </source>
</reference>
<proteinExistence type="predicted"/>